<feature type="binding site" evidence="5">
    <location>
        <position position="189"/>
    </location>
    <ligand>
        <name>substrate</name>
    </ligand>
</feature>
<dbReference type="InterPro" id="IPR000845">
    <property type="entry name" value="Nucleoside_phosphorylase_d"/>
</dbReference>
<dbReference type="NCBIfam" id="TIGR01694">
    <property type="entry name" value="MTAP"/>
    <property type="match status" value="1"/>
</dbReference>
<comment type="subunit">
    <text evidence="4 5">Homohexamer. Dimer of a homotrimer.</text>
</comment>
<feature type="site" description="Important for substrate specificity" evidence="5">
    <location>
        <position position="171"/>
    </location>
</feature>
<keyword evidence="1 5" id="KW-0328">Glycosyltransferase</keyword>
<proteinExistence type="inferred from homology"/>
<feature type="binding site" evidence="5">
    <location>
        <begin position="213"/>
        <end position="215"/>
    </location>
    <ligand>
        <name>substrate</name>
    </ligand>
</feature>
<protein>
    <recommendedName>
        <fullName evidence="5">Purine nucleoside phosphorylase</fullName>
        <shortName evidence="5">PNP</shortName>
        <ecNumber evidence="5">2.4.2.1</ecNumber>
    </recommendedName>
</protein>
<feature type="binding site" evidence="5">
    <location>
        <begin position="55"/>
        <end position="56"/>
    </location>
    <ligand>
        <name>phosphate</name>
        <dbReference type="ChEBI" id="CHEBI:43474"/>
    </ligand>
</feature>
<evidence type="ECO:0000313" key="8">
    <source>
        <dbReference type="Proteomes" id="UP000258707"/>
    </source>
</evidence>
<dbReference type="KEGG" id="nan:AArc1_2771"/>
<dbReference type="GO" id="GO:0006166">
    <property type="term" value="P:purine ribonucleoside salvage"/>
    <property type="evidence" value="ECO:0007669"/>
    <property type="project" value="UniProtKB-UniRule"/>
</dbReference>
<comment type="pathway">
    <text evidence="5">Purine metabolism; purine nucleoside salvage.</text>
</comment>
<gene>
    <name evidence="7" type="ORF">AArc1_2771</name>
</gene>
<dbReference type="HAMAP" id="MF_01963">
    <property type="entry name" value="MTAP"/>
    <property type="match status" value="1"/>
</dbReference>
<evidence type="ECO:0000256" key="5">
    <source>
        <dbReference type="HAMAP-Rule" id="MF_01963"/>
    </source>
</evidence>
<feature type="binding site" evidence="5">
    <location>
        <position position="190"/>
    </location>
    <ligand>
        <name>phosphate</name>
        <dbReference type="ChEBI" id="CHEBI:43474"/>
    </ligand>
</feature>
<feature type="site" description="Important for substrate specificity" evidence="5">
    <location>
        <position position="225"/>
    </location>
</feature>
<evidence type="ECO:0000256" key="3">
    <source>
        <dbReference type="ARBA" id="ARBA00022726"/>
    </source>
</evidence>
<dbReference type="EC" id="2.4.2.1" evidence="5"/>
<dbReference type="InterPro" id="IPR010044">
    <property type="entry name" value="MTAP"/>
</dbReference>
<dbReference type="AlphaFoldDB" id="A0A346PHT8"/>
<evidence type="ECO:0000259" key="6">
    <source>
        <dbReference type="Pfam" id="PF01048"/>
    </source>
</evidence>
<dbReference type="Gene3D" id="3.40.50.1580">
    <property type="entry name" value="Nucleoside phosphorylase domain"/>
    <property type="match status" value="1"/>
</dbReference>
<comment type="catalytic activity">
    <reaction evidence="5">
        <text>a purine D-ribonucleoside + phosphate = a purine nucleobase + alpha-D-ribose 1-phosphate</text>
        <dbReference type="Rhea" id="RHEA:19805"/>
        <dbReference type="ChEBI" id="CHEBI:26386"/>
        <dbReference type="ChEBI" id="CHEBI:43474"/>
        <dbReference type="ChEBI" id="CHEBI:57720"/>
        <dbReference type="ChEBI" id="CHEBI:142355"/>
        <dbReference type="EC" id="2.4.2.1"/>
    </reaction>
</comment>
<dbReference type="Proteomes" id="UP000258707">
    <property type="component" value="Chromosome"/>
</dbReference>
<comment type="similarity">
    <text evidence="5">Belongs to the PNP/MTAP phosphorylase family. MTAP subfamily.</text>
</comment>
<sequence length="290" mass="31416">MDGRMTIGVIGGSGIYEALPLESTRTEDVSTPYGEPSSAVTLGELAGREVAFLPRHGEDHQHTPTDASYRANIYALKSVGVDRVISTNAVGSLREDLPPRTLVVPDQIFDRTKHRQPTFFGDGMVVHMSFAEPYCPALVSHLASAAEDATDADTATQEGGTYVCIEGPQFSTKAESEFYRGQGWDVVGMTTIPEAKLAREAELSYATIAGVTDYDVWKDDSEVSLQEVLANAAANQDAINAVVEHAIRTMPDDFESEAWSALEGTINTPAEAIPEETRERIDLLAGEYLE</sequence>
<dbReference type="Pfam" id="PF01048">
    <property type="entry name" value="PNP_UDP_1"/>
    <property type="match status" value="1"/>
</dbReference>
<accession>A0A346PHT8</accession>
<dbReference type="PANTHER" id="PTHR42679">
    <property type="entry name" value="S-METHYL-5'-THIOADENOSINE PHOSPHORYLASE"/>
    <property type="match status" value="1"/>
</dbReference>
<keyword evidence="2 5" id="KW-0808">Transferase</keyword>
<evidence type="ECO:0000256" key="4">
    <source>
        <dbReference type="ARBA" id="ARBA00063054"/>
    </source>
</evidence>
<feature type="domain" description="Nucleoside phosphorylase" evidence="6">
    <location>
        <begin position="6"/>
        <end position="248"/>
    </location>
</feature>
<dbReference type="InterPro" id="IPR035994">
    <property type="entry name" value="Nucleoside_phosphorylase_sf"/>
</dbReference>
<dbReference type="GO" id="GO:0005829">
    <property type="term" value="C:cytosol"/>
    <property type="evidence" value="ECO:0007669"/>
    <property type="project" value="TreeGrafter"/>
</dbReference>
<evidence type="ECO:0000256" key="2">
    <source>
        <dbReference type="ARBA" id="ARBA00022679"/>
    </source>
</evidence>
<keyword evidence="3 5" id="KW-0660">Purine salvage</keyword>
<reference evidence="8" key="1">
    <citation type="submission" date="2017-10" db="EMBL/GenBank/DDBJ databases">
        <title>Phenotypic and genomic properties of facultatively anaerobic sulfur-reducing natronoarchaea from hypersaline soda lakes.</title>
        <authorList>
            <person name="Sorokin D.Y."/>
            <person name="Kublanov I.V."/>
            <person name="Roman P."/>
            <person name="Sinninghe Damste J.S."/>
            <person name="Golyshin P.N."/>
            <person name="Rojo D."/>
            <person name="Ciordia S."/>
            <person name="Mena Md.C."/>
            <person name="Ferrer M."/>
            <person name="Messina E."/>
            <person name="Smedile F."/>
            <person name="La Spada G."/>
            <person name="La Cono V."/>
            <person name="Yakimov M.M."/>
        </authorList>
    </citation>
    <scope>NUCLEOTIDE SEQUENCE [LARGE SCALE GENOMIC DNA]</scope>
    <source>
        <strain evidence="8">AArc1</strain>
    </source>
</reference>
<comment type="caution">
    <text evidence="5">Lacks conserved residue(s) required for the propagation of feature annotation.</text>
</comment>
<comment type="miscellaneous">
    <text evidence="5">Although this enzyme belongs to the family of MTA phosphorylases based on sequence homology, it lacks several conserved amino acids in the substrate binding pocket that confer specificity towards MTA.</text>
</comment>
<feature type="binding site" evidence="5">
    <location>
        <position position="13"/>
    </location>
    <ligand>
        <name>phosphate</name>
        <dbReference type="ChEBI" id="CHEBI:43474"/>
    </ligand>
</feature>
<dbReference type="GO" id="GO:0019509">
    <property type="term" value="P:L-methionine salvage from methylthioadenosine"/>
    <property type="evidence" value="ECO:0007669"/>
    <property type="project" value="TreeGrafter"/>
</dbReference>
<dbReference type="EMBL" id="CP024047">
    <property type="protein sequence ID" value="AXR79083.1"/>
    <property type="molecule type" value="Genomic_DNA"/>
</dbReference>
<dbReference type="FunFam" id="3.40.50.1580:FF:000012">
    <property type="entry name" value="Probable 6-oxopurine nucleoside phosphorylase"/>
    <property type="match status" value="1"/>
</dbReference>
<dbReference type="PANTHER" id="PTHR42679:SF2">
    <property type="entry name" value="S-METHYL-5'-THIOADENOSINE PHOSPHORYLASE"/>
    <property type="match status" value="1"/>
</dbReference>
<dbReference type="CDD" id="cd09010">
    <property type="entry name" value="MTAP_SsMTAPII_like_MTIP"/>
    <property type="match status" value="1"/>
</dbReference>
<organism evidence="7 8">
    <name type="scientific">Natrarchaeobaculum sulfurireducens</name>
    <dbReference type="NCBI Taxonomy" id="2044521"/>
    <lineage>
        <taxon>Archaea</taxon>
        <taxon>Methanobacteriati</taxon>
        <taxon>Methanobacteriota</taxon>
        <taxon>Stenosarchaea group</taxon>
        <taxon>Halobacteria</taxon>
        <taxon>Halobacteriales</taxon>
        <taxon>Natrialbaceae</taxon>
        <taxon>Natrarchaeobaculum</taxon>
    </lineage>
</organism>
<dbReference type="SUPFAM" id="SSF53167">
    <property type="entry name" value="Purine and uridine phosphorylases"/>
    <property type="match status" value="1"/>
</dbReference>
<dbReference type="GO" id="GO:0017061">
    <property type="term" value="F:S-methyl-5-thioadenosine phosphorylase activity"/>
    <property type="evidence" value="ECO:0007669"/>
    <property type="project" value="InterPro"/>
</dbReference>
<dbReference type="UniPathway" id="UPA00606"/>
<comment type="function">
    <text evidence="5">Purine nucleoside phosphorylase involved in purine salvage.</text>
</comment>
<dbReference type="NCBIfam" id="NF006599">
    <property type="entry name" value="PRK09136.1"/>
    <property type="match status" value="1"/>
</dbReference>
<evidence type="ECO:0000256" key="1">
    <source>
        <dbReference type="ARBA" id="ARBA00022676"/>
    </source>
</evidence>
<evidence type="ECO:0000313" key="7">
    <source>
        <dbReference type="EMBL" id="AXR79083.1"/>
    </source>
</evidence>
<name>A0A346PHT8_9EURY</name>